<proteinExistence type="predicted"/>
<keyword evidence="2" id="KW-1185">Reference proteome</keyword>
<name>A0A9Q0BLD8_9MUSC</name>
<dbReference type="Proteomes" id="UP001059596">
    <property type="component" value="Unassembled WGS sequence"/>
</dbReference>
<feature type="non-terminal residue" evidence="1">
    <location>
        <position position="1"/>
    </location>
</feature>
<dbReference type="EMBL" id="JAMKOV010000019">
    <property type="protein sequence ID" value="KAI8036487.1"/>
    <property type="molecule type" value="Genomic_DNA"/>
</dbReference>
<protein>
    <submittedName>
        <fullName evidence="1">Uncharacterized protein</fullName>
    </submittedName>
</protein>
<sequence length="53" mass="6228">EFIVKIKCVCSHFTNFSKTSVTIVFYSQKDDATFDIQHIFLLKFAYGRSFRSL</sequence>
<gene>
    <name evidence="1" type="ORF">M5D96_010793</name>
</gene>
<organism evidence="1 2">
    <name type="scientific">Drosophila gunungcola</name>
    <name type="common">fruit fly</name>
    <dbReference type="NCBI Taxonomy" id="103775"/>
    <lineage>
        <taxon>Eukaryota</taxon>
        <taxon>Metazoa</taxon>
        <taxon>Ecdysozoa</taxon>
        <taxon>Arthropoda</taxon>
        <taxon>Hexapoda</taxon>
        <taxon>Insecta</taxon>
        <taxon>Pterygota</taxon>
        <taxon>Neoptera</taxon>
        <taxon>Endopterygota</taxon>
        <taxon>Diptera</taxon>
        <taxon>Brachycera</taxon>
        <taxon>Muscomorpha</taxon>
        <taxon>Ephydroidea</taxon>
        <taxon>Drosophilidae</taxon>
        <taxon>Drosophila</taxon>
        <taxon>Sophophora</taxon>
    </lineage>
</organism>
<dbReference type="AlphaFoldDB" id="A0A9Q0BLD8"/>
<accession>A0A9Q0BLD8</accession>
<evidence type="ECO:0000313" key="2">
    <source>
        <dbReference type="Proteomes" id="UP001059596"/>
    </source>
</evidence>
<comment type="caution">
    <text evidence="1">The sequence shown here is derived from an EMBL/GenBank/DDBJ whole genome shotgun (WGS) entry which is preliminary data.</text>
</comment>
<reference evidence="1" key="1">
    <citation type="journal article" date="2023" name="Genome Biol. Evol.">
        <title>Long-read-based Genome Assembly of Drosophila gunungcola Reveals Fewer Chemosensory Genes in Flower-breeding Species.</title>
        <authorList>
            <person name="Negi A."/>
            <person name="Liao B.Y."/>
            <person name="Yeh S.D."/>
        </authorList>
    </citation>
    <scope>NUCLEOTIDE SEQUENCE</scope>
    <source>
        <strain evidence="1">Sukarami</strain>
    </source>
</reference>
<evidence type="ECO:0000313" key="1">
    <source>
        <dbReference type="EMBL" id="KAI8036487.1"/>
    </source>
</evidence>